<evidence type="ECO:0000256" key="3">
    <source>
        <dbReference type="ARBA" id="ARBA00022692"/>
    </source>
</evidence>
<dbReference type="InterPro" id="IPR050833">
    <property type="entry name" value="Poly_Biosynth_Transport"/>
</dbReference>
<evidence type="ECO:0000256" key="4">
    <source>
        <dbReference type="ARBA" id="ARBA00022989"/>
    </source>
</evidence>
<reference evidence="7 8" key="1">
    <citation type="submission" date="2011-06" db="EMBL/GenBank/DDBJ databases">
        <title>The draft genome of Thiocapsa marina 5811.</title>
        <authorList>
            <consortium name="US DOE Joint Genome Institute (JGI-PGF)"/>
            <person name="Lucas S."/>
            <person name="Han J."/>
            <person name="Cheng J.-F."/>
            <person name="Goodwin L."/>
            <person name="Pitluck S."/>
            <person name="Peters L."/>
            <person name="Land M.L."/>
            <person name="Hauser L."/>
            <person name="Vogl K."/>
            <person name="Liu Z."/>
            <person name="Imhoff J."/>
            <person name="Thiel V."/>
            <person name="Frigaard N.-U."/>
            <person name="Bryant D."/>
            <person name="Woyke T.J."/>
        </authorList>
    </citation>
    <scope>NUCLEOTIDE SEQUENCE [LARGE SCALE GENOMIC DNA]</scope>
    <source>
        <strain evidence="7 8">5811</strain>
    </source>
</reference>
<keyword evidence="3 6" id="KW-0812">Transmembrane</keyword>
<feature type="transmembrane region" description="Helical" evidence="6">
    <location>
        <begin position="399"/>
        <end position="421"/>
    </location>
</feature>
<dbReference type="eggNOG" id="COG2244">
    <property type="taxonomic scope" value="Bacteria"/>
</dbReference>
<dbReference type="RefSeq" id="WP_007195608.1">
    <property type="nucleotide sequence ID" value="NZ_AFWV01000027.1"/>
</dbReference>
<dbReference type="Pfam" id="PF13440">
    <property type="entry name" value="Polysacc_synt_3"/>
    <property type="match status" value="1"/>
</dbReference>
<evidence type="ECO:0000313" key="8">
    <source>
        <dbReference type="Proteomes" id="UP000005459"/>
    </source>
</evidence>
<evidence type="ECO:0000313" key="7">
    <source>
        <dbReference type="EMBL" id="EGV15969.1"/>
    </source>
</evidence>
<feature type="transmembrane region" description="Helical" evidence="6">
    <location>
        <begin position="169"/>
        <end position="188"/>
    </location>
</feature>
<keyword evidence="4 6" id="KW-1133">Transmembrane helix</keyword>
<keyword evidence="2" id="KW-1003">Cell membrane</keyword>
<feature type="transmembrane region" description="Helical" evidence="6">
    <location>
        <begin position="85"/>
        <end position="108"/>
    </location>
</feature>
<dbReference type="GO" id="GO:0005886">
    <property type="term" value="C:plasma membrane"/>
    <property type="evidence" value="ECO:0007669"/>
    <property type="project" value="UniProtKB-SubCell"/>
</dbReference>
<dbReference type="AlphaFoldDB" id="F9UII7"/>
<feature type="transmembrane region" description="Helical" evidence="6">
    <location>
        <begin position="371"/>
        <end position="393"/>
    </location>
</feature>
<evidence type="ECO:0000256" key="6">
    <source>
        <dbReference type="SAM" id="Phobius"/>
    </source>
</evidence>
<dbReference type="EMBL" id="AFWV01000027">
    <property type="protein sequence ID" value="EGV15969.1"/>
    <property type="molecule type" value="Genomic_DNA"/>
</dbReference>
<sequence length="433" mass="46677">MKQTNPLKRLTHSPLARNILTLFTGKAAAQVILIGSAPIISRLFVPADYGTAAMILALAALVAPLATLSFGTASQLAALDSDARSLLRVAMGSTVLFTVLLVALTFILSSALELEFFTRFGGWEWAIPLLFLLHGAESAFESWNTRRKRFKVQAVTSVSSVGISTGSRIAFGAIGGSSVAGLVISKFIGVGTRVAVLARGSGLTRSTEASERSLDHYRSLAYKFRDFPLFATPTALLQSVNRQLPLLLFGGLFSPAVAGLYAMADRLFLRPLNLLNASFRSVYTQHLVSAVDRGRPLTPLLLKASAFTGAAMLVPSTLLLVYGEPMIAFVLGETWRGAGEFIEITAPLMFFAALVIPANAAMVVCRQQRTFLAMQVLTTTALAVGFFTAFLIWRTPASALWALVTVLSIRHLYTVFIALAVTRRQDKSQQSNL</sequence>
<evidence type="ECO:0000256" key="1">
    <source>
        <dbReference type="ARBA" id="ARBA00004651"/>
    </source>
</evidence>
<proteinExistence type="predicted"/>
<keyword evidence="5 6" id="KW-0472">Membrane</keyword>
<evidence type="ECO:0008006" key="9">
    <source>
        <dbReference type="Google" id="ProtNLM"/>
    </source>
</evidence>
<keyword evidence="8" id="KW-1185">Reference proteome</keyword>
<dbReference type="Proteomes" id="UP000005459">
    <property type="component" value="Unassembled WGS sequence"/>
</dbReference>
<feature type="transmembrane region" description="Helical" evidence="6">
    <location>
        <begin position="52"/>
        <end position="73"/>
    </location>
</feature>
<evidence type="ECO:0000256" key="5">
    <source>
        <dbReference type="ARBA" id="ARBA00023136"/>
    </source>
</evidence>
<dbReference type="OrthoDB" id="3831435at2"/>
<name>F9UII7_9GAMM</name>
<dbReference type="STRING" id="768671.ThimaDRAFT_4740"/>
<feature type="transmembrane region" description="Helical" evidence="6">
    <location>
        <begin position="20"/>
        <end position="40"/>
    </location>
</feature>
<comment type="subcellular location">
    <subcellularLocation>
        <location evidence="1">Cell membrane</location>
        <topology evidence="1">Multi-pass membrane protein</topology>
    </subcellularLocation>
</comment>
<organism evidence="7 8">
    <name type="scientific">Thiocapsa marina 5811</name>
    <dbReference type="NCBI Taxonomy" id="768671"/>
    <lineage>
        <taxon>Bacteria</taxon>
        <taxon>Pseudomonadati</taxon>
        <taxon>Pseudomonadota</taxon>
        <taxon>Gammaproteobacteria</taxon>
        <taxon>Chromatiales</taxon>
        <taxon>Chromatiaceae</taxon>
        <taxon>Thiocapsa</taxon>
    </lineage>
</organism>
<accession>F9UII7</accession>
<evidence type="ECO:0000256" key="2">
    <source>
        <dbReference type="ARBA" id="ARBA00022475"/>
    </source>
</evidence>
<protein>
    <recommendedName>
        <fullName evidence="9">Polysaccharide biosynthesis protein</fullName>
    </recommendedName>
</protein>
<feature type="transmembrane region" description="Helical" evidence="6">
    <location>
        <begin position="341"/>
        <end position="364"/>
    </location>
</feature>
<gene>
    <name evidence="7" type="ORF">ThimaDRAFT_4740</name>
</gene>
<dbReference type="PANTHER" id="PTHR30250">
    <property type="entry name" value="PST FAMILY PREDICTED COLANIC ACID TRANSPORTER"/>
    <property type="match status" value="1"/>
</dbReference>
<dbReference type="PANTHER" id="PTHR30250:SF11">
    <property type="entry name" value="O-ANTIGEN TRANSPORTER-RELATED"/>
    <property type="match status" value="1"/>
</dbReference>
<feature type="transmembrane region" description="Helical" evidence="6">
    <location>
        <begin position="300"/>
        <end position="321"/>
    </location>
</feature>